<evidence type="ECO:0000256" key="8">
    <source>
        <dbReference type="ARBA" id="ARBA00022679"/>
    </source>
</evidence>
<feature type="region of interest" description="Disordered" evidence="22">
    <location>
        <begin position="1593"/>
        <end position="1645"/>
    </location>
</feature>
<feature type="region of interest" description="Disordered" evidence="22">
    <location>
        <begin position="1532"/>
        <end position="1554"/>
    </location>
</feature>
<dbReference type="Gene3D" id="1.20.58.1190">
    <property type="match status" value="1"/>
</dbReference>
<dbReference type="InterPro" id="IPR049824">
    <property type="entry name" value="RtxA-like_C80"/>
</dbReference>
<keyword evidence="16" id="KW-0843">Virulence</keyword>
<dbReference type="InterPro" id="IPR011049">
    <property type="entry name" value="Serralysin-like_metalloprot_C"/>
</dbReference>
<evidence type="ECO:0000256" key="12">
    <source>
        <dbReference type="ARBA" id="ARBA00022807"/>
    </source>
</evidence>
<keyword evidence="9" id="KW-0479">Metal-binding</keyword>
<evidence type="ECO:0000256" key="16">
    <source>
        <dbReference type="ARBA" id="ARBA00023026"/>
    </source>
</evidence>
<evidence type="ECO:0000256" key="9">
    <source>
        <dbReference type="ARBA" id="ARBA00022723"/>
    </source>
</evidence>
<keyword evidence="6" id="KW-0800">Toxin</keyword>
<dbReference type="SUPFAM" id="SSF158842">
    <property type="entry name" value="PMT central region-like"/>
    <property type="match status" value="1"/>
</dbReference>
<dbReference type="Gene3D" id="2.160.20.160">
    <property type="match status" value="1"/>
</dbReference>
<evidence type="ECO:0000256" key="6">
    <source>
        <dbReference type="ARBA" id="ARBA00022656"/>
    </source>
</evidence>
<feature type="compositionally biased region" description="Polar residues" evidence="22">
    <location>
        <begin position="1609"/>
        <end position="1635"/>
    </location>
</feature>
<dbReference type="GO" id="GO:0008289">
    <property type="term" value="F:lipid binding"/>
    <property type="evidence" value="ECO:0007669"/>
    <property type="project" value="UniProtKB-KW"/>
</dbReference>
<keyword evidence="8" id="KW-0808">Transferase</keyword>
<evidence type="ECO:0000256" key="21">
    <source>
        <dbReference type="SAM" id="Coils"/>
    </source>
</evidence>
<keyword evidence="10" id="KW-0677">Repeat</keyword>
<dbReference type="InterPro" id="IPR048568">
    <property type="entry name" value="RtxA_C"/>
</dbReference>
<dbReference type="CDD" id="cd20501">
    <property type="entry name" value="C80_RtxA-like"/>
    <property type="match status" value="1"/>
</dbReference>
<evidence type="ECO:0000256" key="22">
    <source>
        <dbReference type="SAM" id="MobiDB-lite"/>
    </source>
</evidence>
<keyword evidence="12" id="KW-0788">Thiol protease</keyword>
<dbReference type="EMBL" id="QTUB01000001">
    <property type="protein sequence ID" value="REF28902.1"/>
    <property type="molecule type" value="Genomic_DNA"/>
</dbReference>
<evidence type="ECO:0000256" key="18">
    <source>
        <dbReference type="ARBA" id="ARBA00023136"/>
    </source>
</evidence>
<evidence type="ECO:0000256" key="17">
    <source>
        <dbReference type="ARBA" id="ARBA00023121"/>
    </source>
</evidence>
<keyword evidence="7" id="KW-0645">Protease</keyword>
<evidence type="ECO:0000256" key="13">
    <source>
        <dbReference type="ARBA" id="ARBA00022813"/>
    </source>
</evidence>
<dbReference type="Gene3D" id="3.40.50.11050">
    <property type="match status" value="1"/>
</dbReference>
<evidence type="ECO:0000256" key="19">
    <source>
        <dbReference type="ARBA" id="ARBA00023200"/>
    </source>
</evidence>
<dbReference type="InterPro" id="IPR029058">
    <property type="entry name" value="AB_hydrolase_fold"/>
</dbReference>
<dbReference type="PANTHER" id="PTHR12277:SF81">
    <property type="entry name" value="PROTEIN ABHD13"/>
    <property type="match status" value="1"/>
</dbReference>
<dbReference type="GO" id="GO:0046872">
    <property type="term" value="F:metal ion binding"/>
    <property type="evidence" value="ECO:0007669"/>
    <property type="project" value="UniProtKB-KW"/>
</dbReference>
<dbReference type="RefSeq" id="WP_115827419.1">
    <property type="nucleotide sequence ID" value="NZ_QTUB01000001.1"/>
</dbReference>
<keyword evidence="21" id="KW-0175">Coiled coil</keyword>
<dbReference type="GO" id="GO:0090729">
    <property type="term" value="F:toxin activity"/>
    <property type="evidence" value="ECO:0007669"/>
    <property type="project" value="UniProtKB-KW"/>
</dbReference>
<evidence type="ECO:0000256" key="15">
    <source>
        <dbReference type="ARBA" id="ARBA00022870"/>
    </source>
</evidence>
<dbReference type="GO" id="GO:0005576">
    <property type="term" value="C:extracellular region"/>
    <property type="evidence" value="ECO:0007669"/>
    <property type="project" value="UniProtKB-SubCell"/>
</dbReference>
<evidence type="ECO:0000313" key="25">
    <source>
        <dbReference type="Proteomes" id="UP000256294"/>
    </source>
</evidence>
<evidence type="ECO:0000313" key="24">
    <source>
        <dbReference type="EMBL" id="REF28902.1"/>
    </source>
</evidence>
<dbReference type="GO" id="GO:0020002">
    <property type="term" value="C:host cell plasma membrane"/>
    <property type="evidence" value="ECO:0007669"/>
    <property type="project" value="UniProtKB-SubCell"/>
</dbReference>
<evidence type="ECO:0000259" key="23">
    <source>
        <dbReference type="PROSITE" id="PS51771"/>
    </source>
</evidence>
<dbReference type="GO" id="GO:0006508">
    <property type="term" value="P:proteolysis"/>
    <property type="evidence" value="ECO:0007669"/>
    <property type="project" value="UniProtKB-KW"/>
</dbReference>
<protein>
    <submittedName>
        <fullName evidence="24">Acetyl esterase/lipase</fullName>
    </submittedName>
</protein>
<feature type="compositionally biased region" description="Polar residues" evidence="22">
    <location>
        <begin position="1541"/>
        <end position="1553"/>
    </location>
</feature>
<dbReference type="GO" id="GO:0044164">
    <property type="term" value="C:host cell cytosol"/>
    <property type="evidence" value="ECO:0007669"/>
    <property type="project" value="UniProtKB-SubCell"/>
</dbReference>
<sequence>MGKPFWRSIEYFFTGNYTADDGDNNIVAIGFGGQIYAYGGNDHITLGTIGASVYTGSGNDTVVGGAAYLRVHDTSGNLSVTGASGYAEIEKEGEGDIVFSGAAGGAVIQHNGHAGHLNYSGAGAYNSLNRHGNSGDIIFKGAGGYNHFYSDVADGNIHFMGAGGYNQITRKGAAGHFSGEGMAYAKVEDIVLTTAMLGGNWIQNHQKVAAVKSTREANTHLFALIDGKFTKINKIHLSNDPKTGRLQYSTTSWYKEGNHLKDLEVQEISERNGFQIINLNNAYALSNLGIEYHQSFTIHAIEKELPENEWITYAGGVQIAAENITLSDARMGGYAISTDGSTVAVKPVKSNWMENTYLYAKVLGEYTKVVVVQLKNDPETGELKYIATPWYKAGDHTAAIANQFVGPNYGYSSLGKGSYTLSDVHYSVNTVRVTSEKISSVSGIGEQALFNSTAEESNSSGDVRFEGAGGGNVIKSNVARGNVYFKGAGVANVILHNSEIGDTEFDGAGAANVIFKKDRKGRLNFNGGGLANVITHISMSSPATSLQEPHGSQTNVVALGGANILTRKGDGRVFAVMGGGANVLTHIGQGETTGVMMGGANILTKVGEGETTGMMFGLGNVLTHVGNGKTLGAMGAAGNVFTKVGNGEALAAMLAVGNIFTHVGQGEAYAIMAGGGNIFTRVGNGHALALMVALGNVFTHVGDGLSVALMAAKGNMATKVGNGETLAAMSGVGNIMTHIGDGNTFAAMLGEANVLTKAGHELTAALMIGKANIYTHVGNGTSIGLFAGNANIMTKVGDGTTLAAMFGQANIMTHAGQGMTGVLALGEANVVTKVGHDFLGVVAAARANVITHVGEGMTAGLLLGKGNILTKVGTGTTAGLLVSQFGNVMTHVGDGNTVGFAKGNLNLITKVGKGLAVNAAWGDANIMTHVGKGDHYNFAKGKANIVTKIGEGRTVNIVQGTANIITHVGKGNDYTGAWGKANVITKVGQGRQVTLAKGDANIVTQVGEGDSFNALWSQSNIVTQVGDGMQVTAAKGKSNITTSVGNGLNVVATHGDLNVNSKVGDGVSVSVAWGKFNINTKVGDGLNVSVMKGTGNADIHVGDGMNIHAAYARNNVAIQVGNGDFYHLALASSNTESHKLATLFDNIKQTLLGVMGSQGINFLVNGDEANTSGSYRGRGAINLPEVNALNGFELTEMAEVRSDLATDLHAAVNQLNTPDVSKLKNIMYADEQQAKTRKPNLIVNGDFEAGGQGWAASDGIEVQHPAAAYGLPDDGHGKYVTELDAHANTTIYQDLRPLQAGEVITLDFDFARRAGSTDDNGMEVLWNDQVVFSSSDDYVVWQHKQLVLVAQAGSNRLAFKGTGNSDGRGYILDNVVATSNRSDSAQVKRTSQTSVAGDVLHDKANAEADRQRLMQEREKQLAAIADTQAQLEATDLEALNTNGLAQRNAVKEEEQAVTDELLAKVIALDSLDNQTYTSHQGESGAQWRQDFAGGLLNGLQTQLDRVKETAGQQLGSLRTSILQHQKQVKSALEKSAAGVTRSEQNQRGAQQDINDARVNAEYRTKEAQSQQKRAEQAENAGYNAIQQAEFEAETVAKDSGQKPSHRENQGSGLSEAYQSSAAGHTGSHINPNTIVQGDGRFSQEIPESDDDLKVLADAKLAMERLQIKVAPRDKNAKAISTTSVLAPTELEGLGNARLASDYGLQQNSHERPNAATLSSITARAQKVADIYRWLNSDNDRLMDFSVDDYIPVPGIERVDMEFDEINRQKMMDVIEGYLNNTEHTVPEDQVASLAKLFVDSTIDFDWDKRVRFMTRLEQLGYRFDPPNDEQSMVTFWSGKNSQQYRELLDAAQAGGKKVVYNIDLPGHSFGTSLSNQLLHWASHSLDPNDAQQKKQQLAIQTAAWSNMGLWSSVYATKARGDVYVVAENGLLLGNTFWNLELPVLRQLQREGMVGEIRLLDKPAHEYKNLPLKLIGSRLSDKEIGVKVRFDALNPIEQKKYLAMNPQGYQPDTLVDLNVKLGAIDGMLNKTLPFYRLRSERHILIREGLDNSFEVHSWPEDHHAPIKTIKLENPKDPAQIKAVEQFILANYENYDQFPKELHFVENCIVSYEQRRTRILAEKVDGRWNYRPRAELMSTNELQLRAYIKGKQIGESYRNIIEALQRYEQALLEDRDYSLDAIERLTYLRQQVEGYLLGHAESKRVPAMKQLLSQIDIRLTESMILAEPTLRSSGKGSFSELYSKLSNSNLRDPQHLYIDAHGDFVTQGRFSVKVAKDTVGIGVKQVMSAITREYGQEVTNAVFSKLTARDLARDGVGIDIAGLRKVHLAIERHLSPVSATLYIWKPSDHSTVGHAALQIGQGRVKVNAEDIKNFNDMNYVSWWPAGSKSLNLRELFDATHTQSDFRVRWRDLSMPVHQNPALRYDVASEEDDDFGLVDGSAELKEFVEKLRTAKGVDAKFKDVSESFAMAALANPDMLKSAEIPPHIYRPFLAQWRDDTMDMQEVAQRFAEVLRMAAALQNSKRMEHLISNVTRQFAERELADINAFKEGKADPGRVFRINLEGLDVAAMQAEWEKISTDPDARYQLLSKNCSTVVARVLKAGGAEKVLGYAWLPGFGIWKPNDLFNYGQALQKVVQTKRNRGKYRRLNDDDAERFLNQADDLHEEMLEKIAIENDGTPLREREARNPLARFMNNELYGVKEDRRRISKAVQIGLGREIDLRIAEKVTLQGEAGRLEGYYHHGNSSTSSSNASSKVILFIHGSGTSAEEQASKIKMHYQKQGVDMLAVSMRGYGTSDGRPDENGLYQDARTMFRYLVNERGIRPGNIIIHGYSMGAPIAADLARYAARRGQSVAGLLLDRPMPSMTKAITAHNIPNPTGVIAVLAKAVNGKFSVEKNLQGLSKTVPIMLLTGRDGLGAEGEKLRIKLENAGYNISGEHTYLGHDSSNRMMALYAHKIVAKLFVETTMKNALGPVLGTERPLHNQDVHSWENIEVTPQPEGGNTRFDSQIIIQTENDLVVAKAAANLAGKHPDSSVVIQLDANGQYRVVYGDPTRLTGKLRWQIVGHGREATELNYTRMSGYSADELAIRLKQFIHRFRYANTPEHISLVGCSLISDDKRDGFARHFISELERQGIRVSVSARSSHIAVDNTGRKYTRDAQEQWVHKLYDNKIVLNWNNNGELATYSERVRHGISESDILLSHVGIRDTNARATGAIADNREIFQAPGRRHYQNDDYVNRASANDRLSYSGNVQLQIGNGEFTSINWGTTNVGIKLGSGGFKSLAFGDNNVMVHLGNGDSKHSVNIAGYQALEGAQLFIGNRNISFNQGRSNDLIVMMDKSIPTPPMLNPFDGVSRISGVLQDISGSFFSPGWLAEQESQWTVASVKKYLRDMSGLDLTSSVDYRSLAEIDSQDLRSGRGLKSDIESALNKKYNQWLGGNAPKLNNLSRADKFRQANEKLAFNFAVGGQGADIQVTTGNWNFMFGDNIQSLLDINLGSLFGLMTQQYTTTGLAKTTFTFSVTDLPRQVKNKLLRNLASVDADTTLGDIFNVDYTPEGGIVSRTNQSVDGIAIMDEILEIISEFSSSQLKAFIDPQTLHDYIRTNMAAGTDALHSFLENHGLKKKAPADNQEEQVIEPVEQVKNQTKGDGQPDCTYGFNTLNLPNLFATLFSQNKQQEMQSLVVNLKQNLTADLLNMQNKTFDFLRNSGHLQDDGDIHISLGNYNFNWGGDGKDLGAYLGDNNNFWGGRGNDVYYSLGTSNIFTGGVGNDTGVLLGRENIMFGGVGDDVAVLAGRINYACMGDGNDQVFAFGEGGVIESGEGHDYIVVSGTFNHIDGGKAQDYVVTIGNNNQVELAEGNDFATVFGNDNRIEGNEGNDSIKLVGYHALINGGAGNDHLIADVISKFSQLNGGDGDDLLVLGGYQNRFTGGTGVNSFVVSSDVIDSIVEDIKYNDKIIFNNLNWQNLWFQRSGDDLVLLTARNMTDTSVQGQFEATGSVTFNNYFNGNQAEIITRMGNKDVWREREFTALSANAVDSLVQAMSGFAPTIGDSGFINSLDSQTKSAILAAWSDTTIGKTKLV</sequence>
<reference evidence="24 25" key="1">
    <citation type="submission" date="2018-08" db="EMBL/GenBank/DDBJ databases">
        <title>Genomic Encyclopedia of Archaeal and Bacterial Type Strains, Phase II (KMG-II): from individual species to whole genera.</title>
        <authorList>
            <person name="Goeker M."/>
        </authorList>
    </citation>
    <scope>NUCLEOTIDE SEQUENCE [LARGE SCALE GENOMIC DNA]</scope>
    <source>
        <strain evidence="24 25">DSM 17905</strain>
    </source>
</reference>
<keyword evidence="14" id="KW-0460">Magnesium</keyword>
<organism evidence="24 25">
    <name type="scientific">Xenorhabdus cabanillasii</name>
    <dbReference type="NCBI Taxonomy" id="351673"/>
    <lineage>
        <taxon>Bacteria</taxon>
        <taxon>Pseudomonadati</taxon>
        <taxon>Pseudomonadota</taxon>
        <taxon>Gammaproteobacteria</taxon>
        <taxon>Enterobacterales</taxon>
        <taxon>Morganellaceae</taxon>
        <taxon>Xenorhabdus</taxon>
    </lineage>
</organism>
<dbReference type="PROSITE" id="PS51771">
    <property type="entry name" value="CGT_MARTX_CPD"/>
    <property type="match status" value="1"/>
</dbReference>
<comment type="caution">
    <text evidence="24">The sequence shown here is derived from an EMBL/GenBank/DDBJ whole genome shotgun (WGS) entry which is preliminary data.</text>
</comment>
<dbReference type="InterPro" id="IPR038383">
    <property type="entry name" value="CPD_dom_sf"/>
</dbReference>
<comment type="subcellular location">
    <subcellularLocation>
        <location evidence="2">Host cell membrane</location>
    </subcellularLocation>
    <subcellularLocation>
        <location evidence="20">Host cytoplasm</location>
        <location evidence="20">Host cytosol</location>
    </subcellularLocation>
    <subcellularLocation>
        <location evidence="3">Secreted</location>
    </subcellularLocation>
</comment>
<dbReference type="Proteomes" id="UP000256294">
    <property type="component" value="Unassembled WGS sequence"/>
</dbReference>
<proteinExistence type="predicted"/>
<keyword evidence="17" id="KW-0446">Lipid-binding</keyword>
<dbReference type="Pfam" id="PF11713">
    <property type="entry name" value="Peptidase_C80"/>
    <property type="match status" value="1"/>
</dbReference>
<keyword evidence="18" id="KW-0472">Membrane</keyword>
<keyword evidence="4" id="KW-1032">Host cell membrane</keyword>
<dbReference type="Pfam" id="PF00561">
    <property type="entry name" value="Abhydrolase_1"/>
    <property type="match status" value="1"/>
</dbReference>
<comment type="cofactor">
    <cofactor evidence="1">
        <name>Mg(2+)</name>
        <dbReference type="ChEBI" id="CHEBI:18420"/>
    </cofactor>
</comment>
<evidence type="ECO:0000256" key="10">
    <source>
        <dbReference type="ARBA" id="ARBA00022737"/>
    </source>
</evidence>
<keyword evidence="5" id="KW-0964">Secreted</keyword>
<dbReference type="SUPFAM" id="SSF51120">
    <property type="entry name" value="beta-Roll"/>
    <property type="match status" value="2"/>
</dbReference>
<dbReference type="CDD" id="cd16840">
    <property type="entry name" value="toxin_MLD"/>
    <property type="match status" value="1"/>
</dbReference>
<keyword evidence="19" id="KW-1035">Host cytoplasm</keyword>
<dbReference type="InterPro" id="IPR011509">
    <property type="entry name" value="RtxA_toxin"/>
</dbReference>
<dbReference type="Pfam" id="PF21735">
    <property type="entry name" value="RtxA_C"/>
    <property type="match status" value="6"/>
</dbReference>
<dbReference type="NCBIfam" id="NF012221">
    <property type="entry name" value="MARTX_Nterm"/>
    <property type="match status" value="1"/>
</dbReference>
<dbReference type="InterPro" id="IPR000073">
    <property type="entry name" value="AB_hydrolase_1"/>
</dbReference>
<evidence type="ECO:0000256" key="7">
    <source>
        <dbReference type="ARBA" id="ARBA00022670"/>
    </source>
</evidence>
<accession>A0A3D9UHI5</accession>
<evidence type="ECO:0000256" key="20">
    <source>
        <dbReference type="ARBA" id="ARBA00023586"/>
    </source>
</evidence>
<gene>
    <name evidence="24" type="ORF">BDD26_3871</name>
</gene>
<dbReference type="Pfam" id="PF07634">
    <property type="entry name" value="RtxA"/>
    <property type="match status" value="31"/>
</dbReference>
<dbReference type="Pfam" id="PF11647">
    <property type="entry name" value="MLD"/>
    <property type="match status" value="1"/>
</dbReference>
<evidence type="ECO:0000256" key="14">
    <source>
        <dbReference type="ARBA" id="ARBA00022842"/>
    </source>
</evidence>
<dbReference type="GO" id="GO:0016740">
    <property type="term" value="F:transferase activity"/>
    <property type="evidence" value="ECO:0007669"/>
    <property type="project" value="UniProtKB-KW"/>
</dbReference>
<feature type="compositionally biased region" description="Basic and acidic residues" evidence="22">
    <location>
        <begin position="1594"/>
        <end position="1608"/>
    </location>
</feature>
<dbReference type="GO" id="GO:0008234">
    <property type="term" value="F:cysteine-type peptidase activity"/>
    <property type="evidence" value="ECO:0007669"/>
    <property type="project" value="UniProtKB-KW"/>
</dbReference>
<keyword evidence="15" id="KW-1043">Host membrane</keyword>
<name>A0A3D9UHI5_9GAMM</name>
<keyword evidence="13" id="KW-0068">Autocatalytic cleavage</keyword>
<dbReference type="Gene3D" id="3.40.50.1820">
    <property type="entry name" value="alpha/beta hydrolase"/>
    <property type="match status" value="1"/>
</dbReference>
<evidence type="ECO:0000256" key="2">
    <source>
        <dbReference type="ARBA" id="ARBA00004165"/>
    </source>
</evidence>
<keyword evidence="11" id="KW-0378">Hydrolase</keyword>
<dbReference type="SUPFAM" id="SSF53474">
    <property type="entry name" value="alpha/beta-Hydrolases"/>
    <property type="match status" value="1"/>
</dbReference>
<evidence type="ECO:0000256" key="5">
    <source>
        <dbReference type="ARBA" id="ARBA00022525"/>
    </source>
</evidence>
<feature type="domain" description="Peptidase C80" evidence="23">
    <location>
        <begin position="2994"/>
        <end position="3174"/>
    </location>
</feature>
<evidence type="ECO:0000256" key="4">
    <source>
        <dbReference type="ARBA" id="ARBA00022511"/>
    </source>
</evidence>
<dbReference type="InterPro" id="IPR020972">
    <property type="entry name" value="Dermonecrotic/RTX_toxin_MLD"/>
</dbReference>
<evidence type="ECO:0000256" key="1">
    <source>
        <dbReference type="ARBA" id="ARBA00001946"/>
    </source>
</evidence>
<dbReference type="InterPro" id="IPR020974">
    <property type="entry name" value="CPD_dom"/>
</dbReference>
<evidence type="ECO:0000256" key="3">
    <source>
        <dbReference type="ARBA" id="ARBA00004613"/>
    </source>
</evidence>
<dbReference type="PANTHER" id="PTHR12277">
    <property type="entry name" value="ALPHA/BETA HYDROLASE DOMAIN-CONTAINING PROTEIN"/>
    <property type="match status" value="1"/>
</dbReference>
<dbReference type="Gene3D" id="2.60.120.260">
    <property type="entry name" value="Galactose-binding domain-like"/>
    <property type="match status" value="1"/>
</dbReference>
<feature type="coiled-coil region" evidence="21">
    <location>
        <begin position="1403"/>
        <end position="1430"/>
    </location>
</feature>
<evidence type="ECO:0000256" key="11">
    <source>
        <dbReference type="ARBA" id="ARBA00022801"/>
    </source>
</evidence>
<keyword evidence="25" id="KW-1185">Reference proteome</keyword>